<keyword evidence="1 8" id="KW-0808">Transferase</keyword>
<dbReference type="SUPFAM" id="SSF49879">
    <property type="entry name" value="SMAD/FHA domain"/>
    <property type="match status" value="1"/>
</dbReference>
<dbReference type="EC" id="2.7.11.1" evidence="8"/>
<evidence type="ECO:0000256" key="5">
    <source>
        <dbReference type="PROSITE-ProRule" id="PRU10141"/>
    </source>
</evidence>
<protein>
    <submittedName>
        <fullName evidence="8">Serine/threonine-protein kinase</fullName>
        <ecNumber evidence="8">2.7.11.1</ecNumber>
    </submittedName>
</protein>
<dbReference type="SUPFAM" id="SSF56112">
    <property type="entry name" value="Protein kinase-like (PK-like)"/>
    <property type="match status" value="1"/>
</dbReference>
<evidence type="ECO:0000256" key="3">
    <source>
        <dbReference type="ARBA" id="ARBA00022777"/>
    </source>
</evidence>
<accession>A0ABR5SGV2</accession>
<dbReference type="Pfam" id="PF00498">
    <property type="entry name" value="FHA"/>
    <property type="match status" value="1"/>
</dbReference>
<dbReference type="SMART" id="SM00220">
    <property type="entry name" value="S_TKc"/>
    <property type="match status" value="1"/>
</dbReference>
<dbReference type="PANTHER" id="PTHR43289:SF6">
    <property type="entry name" value="SERINE_THREONINE-PROTEIN KINASE NEKL-3"/>
    <property type="match status" value="1"/>
</dbReference>
<gene>
    <name evidence="8" type="ORF">ASN18_1009</name>
</gene>
<keyword evidence="4 5" id="KW-0067">ATP-binding</keyword>
<keyword evidence="2 5" id="KW-0547">Nucleotide-binding</keyword>
<dbReference type="CDD" id="cd14014">
    <property type="entry name" value="STKc_PknB_like"/>
    <property type="match status" value="1"/>
</dbReference>
<feature type="domain" description="FHA" evidence="6">
    <location>
        <begin position="27"/>
        <end position="80"/>
    </location>
</feature>
<organism evidence="8 9">
    <name type="scientific">Candidatus Magnetominusculus xianensis</name>
    <dbReference type="NCBI Taxonomy" id="1748249"/>
    <lineage>
        <taxon>Bacteria</taxon>
        <taxon>Pseudomonadati</taxon>
        <taxon>Nitrospirota</taxon>
        <taxon>Nitrospiria</taxon>
        <taxon>Nitrospirales</taxon>
        <taxon>Nitrospiraceae</taxon>
        <taxon>Candidatus Magnetominusculus</taxon>
    </lineage>
</organism>
<keyword evidence="9" id="KW-1185">Reference proteome</keyword>
<dbReference type="InterPro" id="IPR017441">
    <property type="entry name" value="Protein_kinase_ATP_BS"/>
</dbReference>
<reference evidence="8 9" key="1">
    <citation type="submission" date="2015-11" db="EMBL/GenBank/DDBJ databases">
        <authorList>
            <person name="Lin W."/>
        </authorList>
    </citation>
    <scope>NUCLEOTIDE SEQUENCE [LARGE SCALE GENOMIC DNA]</scope>
    <source>
        <strain evidence="8 9">HCH-1</strain>
    </source>
</reference>
<evidence type="ECO:0000259" key="6">
    <source>
        <dbReference type="PROSITE" id="PS50006"/>
    </source>
</evidence>
<dbReference type="RefSeq" id="WP_085051658.1">
    <property type="nucleotide sequence ID" value="NZ_LNQR01000034.1"/>
</dbReference>
<dbReference type="InterPro" id="IPR008271">
    <property type="entry name" value="Ser/Thr_kinase_AS"/>
</dbReference>
<dbReference type="InterPro" id="IPR000253">
    <property type="entry name" value="FHA_dom"/>
</dbReference>
<name>A0ABR5SGV2_9BACT</name>
<keyword evidence="3 8" id="KW-0418">Kinase</keyword>
<feature type="domain" description="Protein kinase" evidence="7">
    <location>
        <begin position="216"/>
        <end position="500"/>
    </location>
</feature>
<dbReference type="PROSITE" id="PS50006">
    <property type="entry name" value="FHA_DOMAIN"/>
    <property type="match status" value="1"/>
</dbReference>
<comment type="caution">
    <text evidence="8">The sequence shown here is derived from an EMBL/GenBank/DDBJ whole genome shotgun (WGS) entry which is preliminary data.</text>
</comment>
<evidence type="ECO:0000313" key="8">
    <source>
        <dbReference type="EMBL" id="KWT90925.1"/>
    </source>
</evidence>
<dbReference type="Gene3D" id="1.10.510.10">
    <property type="entry name" value="Transferase(Phosphotransferase) domain 1"/>
    <property type="match status" value="1"/>
</dbReference>
<feature type="binding site" evidence="5">
    <location>
        <position position="245"/>
    </location>
    <ligand>
        <name>ATP</name>
        <dbReference type="ChEBI" id="CHEBI:30616"/>
    </ligand>
</feature>
<dbReference type="Gene3D" id="2.60.200.20">
    <property type="match status" value="1"/>
</dbReference>
<dbReference type="InterPro" id="IPR008984">
    <property type="entry name" value="SMAD_FHA_dom_sf"/>
</dbReference>
<evidence type="ECO:0000256" key="1">
    <source>
        <dbReference type="ARBA" id="ARBA00022679"/>
    </source>
</evidence>
<dbReference type="EMBL" id="LNQR01000034">
    <property type="protein sequence ID" value="KWT90925.1"/>
    <property type="molecule type" value="Genomic_DNA"/>
</dbReference>
<evidence type="ECO:0000259" key="7">
    <source>
        <dbReference type="PROSITE" id="PS50011"/>
    </source>
</evidence>
<dbReference type="SMART" id="SM00240">
    <property type="entry name" value="FHA"/>
    <property type="match status" value="1"/>
</dbReference>
<evidence type="ECO:0000313" key="9">
    <source>
        <dbReference type="Proteomes" id="UP000060487"/>
    </source>
</evidence>
<dbReference type="Proteomes" id="UP000060487">
    <property type="component" value="Unassembled WGS sequence"/>
</dbReference>
<sequence>MPAKIVLKVTEGSLKGTEYVFTDRTTCIIGRGGDCNPRLPDDKDHSTISRHHCLLDINPPGMRVRDFGSLNGTFVNGKKIGQRDRTIAHREAIKAKFPEHDLKDGDTIRLGMTVFRVSITVPLACSVCSKELTGDGADGGLQTDGSYICTDCKSKQVQLEPVKKPQGADIKRCTNCGNEFPFDPDASEILCASCIENPLQLIKQEAEDDSVNIKGYKVINELGKGGMGAVYLAEQTGTGQKVALKVMLSSAAVNDRAREMFLREVENTKHLKHPNVVGLLDYGNSQGTFYFTLEYCEGGSVDKIMARKGGKLSVAEATHIILQALDGLIYAHNIQIPNVKLTNGSIVTINGLVHRDIKPSNIFYTDTPQGRIAKIADFGLGKAFDAAGLSGYTRTGSAAGTPVFMARQQVINFKYSKPEADVWAMAATYYFLLTGRFPRDFPKGKDPWYIVLQTSCVPIQRRNQAIPKNLAEVIDTALVDQPEIIFKTAESFKKALEGVL</sequence>
<dbReference type="InterPro" id="IPR011009">
    <property type="entry name" value="Kinase-like_dom_sf"/>
</dbReference>
<proteinExistence type="predicted"/>
<evidence type="ECO:0000256" key="4">
    <source>
        <dbReference type="ARBA" id="ARBA00022840"/>
    </source>
</evidence>
<dbReference type="PANTHER" id="PTHR43289">
    <property type="entry name" value="MITOGEN-ACTIVATED PROTEIN KINASE KINASE KINASE 20-RELATED"/>
    <property type="match status" value="1"/>
</dbReference>
<dbReference type="PROSITE" id="PS00107">
    <property type="entry name" value="PROTEIN_KINASE_ATP"/>
    <property type="match status" value="1"/>
</dbReference>
<dbReference type="GO" id="GO:0004674">
    <property type="term" value="F:protein serine/threonine kinase activity"/>
    <property type="evidence" value="ECO:0007669"/>
    <property type="project" value="UniProtKB-EC"/>
</dbReference>
<dbReference type="PROSITE" id="PS00108">
    <property type="entry name" value="PROTEIN_KINASE_ST"/>
    <property type="match status" value="1"/>
</dbReference>
<dbReference type="PROSITE" id="PS50011">
    <property type="entry name" value="PROTEIN_KINASE_DOM"/>
    <property type="match status" value="1"/>
</dbReference>
<dbReference type="InterPro" id="IPR000719">
    <property type="entry name" value="Prot_kinase_dom"/>
</dbReference>
<dbReference type="Pfam" id="PF00069">
    <property type="entry name" value="Pkinase"/>
    <property type="match status" value="1"/>
</dbReference>
<evidence type="ECO:0000256" key="2">
    <source>
        <dbReference type="ARBA" id="ARBA00022741"/>
    </source>
</evidence>